<feature type="repeat" description="ANK" evidence="14">
    <location>
        <begin position="676"/>
        <end position="708"/>
    </location>
</feature>
<comment type="pathway">
    <text evidence="3">Protein modification; protein ubiquitination.</text>
</comment>
<evidence type="ECO:0000256" key="8">
    <source>
        <dbReference type="ARBA" id="ARBA00023034"/>
    </source>
</evidence>
<dbReference type="FunFam" id="3.30.2410.10:FF:000009">
    <property type="entry name" value="Probable E3 ubiquitin-protein ligase HECTD2"/>
    <property type="match status" value="1"/>
</dbReference>
<dbReference type="EC" id="2.3.2.26" evidence="4"/>
<dbReference type="Gene3D" id="1.25.40.20">
    <property type="entry name" value="Ankyrin repeat-containing domain"/>
    <property type="match status" value="1"/>
</dbReference>
<keyword evidence="19" id="KW-1185">Reference proteome</keyword>
<feature type="compositionally biased region" description="Basic and acidic residues" evidence="16">
    <location>
        <begin position="327"/>
        <end position="360"/>
    </location>
</feature>
<evidence type="ECO:0000256" key="13">
    <source>
        <dbReference type="ARBA" id="ARBA00042378"/>
    </source>
</evidence>
<evidence type="ECO:0000256" key="2">
    <source>
        <dbReference type="ARBA" id="ARBA00004240"/>
    </source>
</evidence>
<dbReference type="EMBL" id="CASHTH010001914">
    <property type="protein sequence ID" value="CAI8021756.1"/>
    <property type="molecule type" value="Genomic_DNA"/>
</dbReference>
<dbReference type="Gene3D" id="3.30.2160.10">
    <property type="entry name" value="Hect, E3 ligase catalytic domain"/>
    <property type="match status" value="1"/>
</dbReference>
<protein>
    <recommendedName>
        <fullName evidence="11">E3 ubiquitin-protein ligase HACE1</fullName>
        <ecNumber evidence="4">2.3.2.26</ecNumber>
    </recommendedName>
    <alternativeName>
        <fullName evidence="13">HECT domain and ankyrin repeat-containing E3 ubiquitin-protein ligase 1</fullName>
    </alternativeName>
    <alternativeName>
        <fullName evidence="12">HECT-type E3 ubiquitin transferase HACE1</fullName>
    </alternativeName>
</protein>
<dbReference type="SUPFAM" id="SSF48403">
    <property type="entry name" value="Ankyrin repeat"/>
    <property type="match status" value="1"/>
</dbReference>
<dbReference type="PROSITE" id="PS50297">
    <property type="entry name" value="ANK_REP_REGION"/>
    <property type="match status" value="2"/>
</dbReference>
<keyword evidence="14" id="KW-0040">ANK repeat</keyword>
<dbReference type="PROSITE" id="PS50088">
    <property type="entry name" value="ANK_REPEAT"/>
    <property type="match status" value="2"/>
</dbReference>
<organism evidence="18 19">
    <name type="scientific">Geodia barretti</name>
    <name type="common">Barrett's horny sponge</name>
    <dbReference type="NCBI Taxonomy" id="519541"/>
    <lineage>
        <taxon>Eukaryota</taxon>
        <taxon>Metazoa</taxon>
        <taxon>Porifera</taxon>
        <taxon>Demospongiae</taxon>
        <taxon>Heteroscleromorpha</taxon>
        <taxon>Tetractinellida</taxon>
        <taxon>Astrophorina</taxon>
        <taxon>Geodiidae</taxon>
        <taxon>Geodia</taxon>
    </lineage>
</organism>
<comment type="catalytic activity">
    <reaction evidence="1">
        <text>S-ubiquitinyl-[E2 ubiquitin-conjugating enzyme]-L-cysteine + [acceptor protein]-L-lysine = [E2 ubiquitin-conjugating enzyme]-L-cysteine + N(6)-ubiquitinyl-[acceptor protein]-L-lysine.</text>
        <dbReference type="EC" id="2.3.2.26"/>
    </reaction>
</comment>
<dbReference type="AlphaFoldDB" id="A0AA35S4H7"/>
<dbReference type="PANTHER" id="PTHR11254:SF67">
    <property type="entry name" value="E3 UBIQUITIN-PROTEIN LIGASE HUWE1"/>
    <property type="match status" value="1"/>
</dbReference>
<dbReference type="InterPro" id="IPR050409">
    <property type="entry name" value="E3_ubiq-protein_ligase"/>
</dbReference>
<evidence type="ECO:0000256" key="1">
    <source>
        <dbReference type="ARBA" id="ARBA00000885"/>
    </source>
</evidence>
<evidence type="ECO:0000256" key="15">
    <source>
        <dbReference type="PROSITE-ProRule" id="PRU00104"/>
    </source>
</evidence>
<name>A0AA35S4H7_GEOBA</name>
<evidence type="ECO:0000256" key="14">
    <source>
        <dbReference type="PROSITE-ProRule" id="PRU00023"/>
    </source>
</evidence>
<feature type="region of interest" description="Disordered" evidence="16">
    <location>
        <begin position="316"/>
        <end position="378"/>
    </location>
</feature>
<sequence>MREAIHALRCIFWCLRGTQSTRIDHAVVSRCVFAYWLFRALALQRSVFSENHTYILTFIARSVGGILCETNEHSRSEMTSNRQTDRQTDPTTVTLAAHARRGLIRVQQHKVCSGLFKGAMLVVYARHLISSFIGTMPCCAGISHLPDPPPPPDPVLICPSLPPSVTVTLVVILFCRHNSYNQDKGFSLDSYEGDFIDDEPCGSERKNRRKELSRARRQTVLSSDSDDSVSGVRGSSKRQKPVQYIHSDDENSEHNHLQSEPRRERCDDEEEMAGMQLRRNRVIRKLHVCESEDDDNELAPENQPKLNSSKRVQNLMESDDDAQVNTPRRDPSSRSSKLQEVKSTQREKLLQKLHQGKESETDSESTSEDDQRVDPNAGVVLSGEQILFPESDSEEMDWIVSDSETSNSNTHDYDVQEADCVTDVPVDEWQLAFSSMHMFDSDVKFSVLEDVHKFKEGLLDSMTTDNDDDDDGFYPLIYSAALADEDALRELLPGSKMGPVLNVLTAHHTSLLKIIVEAPLRKVQNKGGTPVDDDIPSLKCLQTLAALRGEIFKEALKHELKGSPTTLSFAVWNRKPQCASYLIQHGAEAAMHSVRGPPTLLHLAVMANDNDEDHGNGRRESCVALLLVLLPLLSDEIEFQDDSGFTPLMKSCVAGDVGCLQLLLDFGASIDCRDEQKTSPLHLAAASGWIECVNELIMNGHPVDCVDKKGWSPLLYAHFQNHQDCVLALMEAKTEQLSIVGNLLQKNRDAEEGWGQTVKVVRSLLVSLAHHEAYHALFNKFVRQNPLVFEEKEYGFLKHCMGLLDFENKLMWIRGKLKILTEYAEDAAVEALSLLSIPRSPPECLLALVQDMLYDLLPSSYWAGSLTVTFANEAGICTGPRKEFWSLYCQELVNGTDNIFSSSDNGQAMFQPGVILMQSTQFAEHTRLALVHHVGMILAQAVFHGDNIPLHLVQPLLKQLLGIQLSHPEDLEQFDEVLHHNLTSIDDISVLDLTFEENVQSPRNLEMFTFPLLEGGCSMSVTTENKDEYIRLVSEFKLEKSVAKETKAFCAGFWKVIPQKCLQVLTTNELSLFLSGIPMIDVDDWEKQTVYAPGVPESTKVWFWKLVHSLREEEKALLLKFSTGSPCVPVGGFKNLQGLGGLCKFQIKQIKGTDKIPCAATCFNTLKLSSYSSEQELRDKVLIAIRFGCEGFEFS</sequence>
<keyword evidence="7" id="KW-0256">Endoplasmic reticulum</keyword>
<evidence type="ECO:0000313" key="18">
    <source>
        <dbReference type="EMBL" id="CAI8021756.1"/>
    </source>
</evidence>
<dbReference type="InterPro" id="IPR035983">
    <property type="entry name" value="Hect_E3_ubiquitin_ligase"/>
</dbReference>
<feature type="active site" description="Glycyl thioester intermediate" evidence="15">
    <location>
        <position position="1162"/>
    </location>
</feature>
<dbReference type="SUPFAM" id="SSF56204">
    <property type="entry name" value="Hect, E3 ligase catalytic domain"/>
    <property type="match status" value="1"/>
</dbReference>
<dbReference type="PROSITE" id="PS50237">
    <property type="entry name" value="HECT"/>
    <property type="match status" value="1"/>
</dbReference>
<comment type="subcellular location">
    <subcellularLocation>
        <location evidence="2">Endoplasmic reticulum</location>
    </subcellularLocation>
    <subcellularLocation>
        <location evidence="10">Golgi apparatus</location>
        <location evidence="10">Golgi stack membrane</location>
    </subcellularLocation>
</comment>
<proteinExistence type="predicted"/>
<keyword evidence="5" id="KW-0808">Transferase</keyword>
<feature type="domain" description="HECT" evidence="17">
    <location>
        <begin position="857"/>
        <end position="1195"/>
    </location>
</feature>
<dbReference type="GO" id="GO:0005783">
    <property type="term" value="C:endoplasmic reticulum"/>
    <property type="evidence" value="ECO:0007669"/>
    <property type="project" value="UniProtKB-SubCell"/>
</dbReference>
<dbReference type="SMART" id="SM00119">
    <property type="entry name" value="HECTc"/>
    <property type="match status" value="1"/>
</dbReference>
<reference evidence="18" key="1">
    <citation type="submission" date="2023-03" db="EMBL/GenBank/DDBJ databases">
        <authorList>
            <person name="Steffen K."/>
            <person name="Cardenas P."/>
        </authorList>
    </citation>
    <scope>NUCLEOTIDE SEQUENCE</scope>
</reference>
<evidence type="ECO:0000256" key="6">
    <source>
        <dbReference type="ARBA" id="ARBA00022786"/>
    </source>
</evidence>
<keyword evidence="9" id="KW-0131">Cell cycle</keyword>
<evidence type="ECO:0000256" key="3">
    <source>
        <dbReference type="ARBA" id="ARBA00004906"/>
    </source>
</evidence>
<dbReference type="InterPro" id="IPR000569">
    <property type="entry name" value="HECT_dom"/>
</dbReference>
<evidence type="ECO:0000259" key="17">
    <source>
        <dbReference type="PROSITE" id="PS50237"/>
    </source>
</evidence>
<dbReference type="GO" id="GO:0061630">
    <property type="term" value="F:ubiquitin protein ligase activity"/>
    <property type="evidence" value="ECO:0007669"/>
    <property type="project" value="UniProtKB-EC"/>
</dbReference>
<evidence type="ECO:0000256" key="5">
    <source>
        <dbReference type="ARBA" id="ARBA00022679"/>
    </source>
</evidence>
<dbReference type="PANTHER" id="PTHR11254">
    <property type="entry name" value="HECT DOMAIN UBIQUITIN-PROTEIN LIGASE"/>
    <property type="match status" value="1"/>
</dbReference>
<dbReference type="InterPro" id="IPR036770">
    <property type="entry name" value="Ankyrin_rpt-contain_sf"/>
</dbReference>
<feature type="repeat" description="ANK" evidence="14">
    <location>
        <begin position="643"/>
        <end position="675"/>
    </location>
</feature>
<evidence type="ECO:0000256" key="7">
    <source>
        <dbReference type="ARBA" id="ARBA00022824"/>
    </source>
</evidence>
<dbReference type="GO" id="GO:0006511">
    <property type="term" value="P:ubiquitin-dependent protein catabolic process"/>
    <property type="evidence" value="ECO:0007669"/>
    <property type="project" value="TreeGrafter"/>
</dbReference>
<dbReference type="Gene3D" id="3.90.1750.10">
    <property type="entry name" value="Hect, E3 ligase catalytic domains"/>
    <property type="match status" value="1"/>
</dbReference>
<evidence type="ECO:0000256" key="4">
    <source>
        <dbReference type="ARBA" id="ARBA00012485"/>
    </source>
</evidence>
<feature type="compositionally biased region" description="Basic and acidic residues" evidence="16">
    <location>
        <begin position="246"/>
        <end position="266"/>
    </location>
</feature>
<comment type="caution">
    <text evidence="18">The sequence shown here is derived from an EMBL/GenBank/DDBJ whole genome shotgun (WGS) entry which is preliminary data.</text>
</comment>
<keyword evidence="8" id="KW-0333">Golgi apparatus</keyword>
<feature type="region of interest" description="Disordered" evidence="16">
    <location>
        <begin position="199"/>
        <end position="270"/>
    </location>
</feature>
<accession>A0AA35S4H7</accession>
<dbReference type="Pfam" id="PF00632">
    <property type="entry name" value="HECT"/>
    <property type="match status" value="1"/>
</dbReference>
<dbReference type="GO" id="GO:0032580">
    <property type="term" value="C:Golgi cisterna membrane"/>
    <property type="evidence" value="ECO:0007669"/>
    <property type="project" value="UniProtKB-SubCell"/>
</dbReference>
<evidence type="ECO:0000256" key="16">
    <source>
        <dbReference type="SAM" id="MobiDB-lite"/>
    </source>
</evidence>
<dbReference type="SMART" id="SM00248">
    <property type="entry name" value="ANK"/>
    <property type="match status" value="5"/>
</dbReference>
<dbReference type="Gene3D" id="3.30.2410.10">
    <property type="entry name" value="Hect, E3 ligase catalytic domain"/>
    <property type="match status" value="1"/>
</dbReference>
<evidence type="ECO:0000256" key="11">
    <source>
        <dbReference type="ARBA" id="ARBA00040370"/>
    </source>
</evidence>
<evidence type="ECO:0000256" key="9">
    <source>
        <dbReference type="ARBA" id="ARBA00023306"/>
    </source>
</evidence>
<evidence type="ECO:0000256" key="10">
    <source>
        <dbReference type="ARBA" id="ARBA00037859"/>
    </source>
</evidence>
<dbReference type="InterPro" id="IPR002110">
    <property type="entry name" value="Ankyrin_rpt"/>
</dbReference>
<feature type="compositionally biased region" description="Basic and acidic residues" evidence="16">
    <location>
        <begin position="202"/>
        <end position="214"/>
    </location>
</feature>
<dbReference type="Proteomes" id="UP001174909">
    <property type="component" value="Unassembled WGS sequence"/>
</dbReference>
<dbReference type="GO" id="GO:0005634">
    <property type="term" value="C:nucleus"/>
    <property type="evidence" value="ECO:0007669"/>
    <property type="project" value="TreeGrafter"/>
</dbReference>
<evidence type="ECO:0000256" key="12">
    <source>
        <dbReference type="ARBA" id="ARBA00041409"/>
    </source>
</evidence>
<evidence type="ECO:0000313" key="19">
    <source>
        <dbReference type="Proteomes" id="UP001174909"/>
    </source>
</evidence>
<gene>
    <name evidence="18" type="ORF">GBAR_LOCUS12853</name>
</gene>
<dbReference type="Pfam" id="PF12796">
    <property type="entry name" value="Ank_2"/>
    <property type="match status" value="1"/>
</dbReference>
<dbReference type="GO" id="GO:0000209">
    <property type="term" value="P:protein polyubiquitination"/>
    <property type="evidence" value="ECO:0007669"/>
    <property type="project" value="TreeGrafter"/>
</dbReference>
<keyword evidence="6 15" id="KW-0833">Ubl conjugation pathway</keyword>